<dbReference type="AlphaFoldDB" id="A0A0C3LJ73"/>
<reference evidence="2" key="2">
    <citation type="submission" date="2015-01" db="EMBL/GenBank/DDBJ databases">
        <title>Evolutionary Origins and Diversification of the Mycorrhizal Mutualists.</title>
        <authorList>
            <consortium name="DOE Joint Genome Institute"/>
            <consortium name="Mycorrhizal Genomics Consortium"/>
            <person name="Kohler A."/>
            <person name="Kuo A."/>
            <person name="Nagy L.G."/>
            <person name="Floudas D."/>
            <person name="Copeland A."/>
            <person name="Barry K.W."/>
            <person name="Cichocki N."/>
            <person name="Veneault-Fourrey C."/>
            <person name="LaButti K."/>
            <person name="Lindquist E.A."/>
            <person name="Lipzen A."/>
            <person name="Lundell T."/>
            <person name="Morin E."/>
            <person name="Murat C."/>
            <person name="Riley R."/>
            <person name="Ohm R."/>
            <person name="Sun H."/>
            <person name="Tunlid A."/>
            <person name="Henrissat B."/>
            <person name="Grigoriev I.V."/>
            <person name="Hibbett D.S."/>
            <person name="Martin F."/>
        </authorList>
    </citation>
    <scope>NUCLEOTIDE SEQUENCE [LARGE SCALE GENOMIC DNA]</scope>
    <source>
        <strain evidence="2">MUT 4182</strain>
    </source>
</reference>
<dbReference type="GO" id="GO:0006887">
    <property type="term" value="P:exocytosis"/>
    <property type="evidence" value="ECO:0007669"/>
    <property type="project" value="InterPro"/>
</dbReference>
<organism evidence="1 2">
    <name type="scientific">Tulasnella calospora MUT 4182</name>
    <dbReference type="NCBI Taxonomy" id="1051891"/>
    <lineage>
        <taxon>Eukaryota</taxon>
        <taxon>Fungi</taxon>
        <taxon>Dikarya</taxon>
        <taxon>Basidiomycota</taxon>
        <taxon>Agaricomycotina</taxon>
        <taxon>Agaricomycetes</taxon>
        <taxon>Cantharellales</taxon>
        <taxon>Tulasnellaceae</taxon>
        <taxon>Tulasnella</taxon>
    </lineage>
</organism>
<keyword evidence="2" id="KW-1185">Reference proteome</keyword>
<dbReference type="InterPro" id="IPR010326">
    <property type="entry name" value="EXOC3/Sec6"/>
</dbReference>
<name>A0A0C3LJ73_9AGAM</name>
<protein>
    <recommendedName>
        <fullName evidence="3">Exocyst complex component Sec8</fullName>
    </recommendedName>
</protein>
<evidence type="ECO:0008006" key="3">
    <source>
        <dbReference type="Google" id="ProtNLM"/>
    </source>
</evidence>
<accession>A0A0C3LJ73</accession>
<gene>
    <name evidence="1" type="ORF">M407DRAFT_17020</name>
</gene>
<reference evidence="1 2" key="1">
    <citation type="submission" date="2014-04" db="EMBL/GenBank/DDBJ databases">
        <authorList>
            <consortium name="DOE Joint Genome Institute"/>
            <person name="Kuo A."/>
            <person name="Girlanda M."/>
            <person name="Perotto S."/>
            <person name="Kohler A."/>
            <person name="Nagy L.G."/>
            <person name="Floudas D."/>
            <person name="Copeland A."/>
            <person name="Barry K.W."/>
            <person name="Cichocki N."/>
            <person name="Veneault-Fourrey C."/>
            <person name="LaButti K."/>
            <person name="Lindquist E.A."/>
            <person name="Lipzen A."/>
            <person name="Lundell T."/>
            <person name="Morin E."/>
            <person name="Murat C."/>
            <person name="Sun H."/>
            <person name="Tunlid A."/>
            <person name="Henrissat B."/>
            <person name="Grigoriev I.V."/>
            <person name="Hibbett D.S."/>
            <person name="Martin F."/>
            <person name="Nordberg H.P."/>
            <person name="Cantor M.N."/>
            <person name="Hua S.X."/>
        </authorList>
    </citation>
    <scope>NUCLEOTIDE SEQUENCE [LARGE SCALE GENOMIC DNA]</scope>
    <source>
        <strain evidence="1 2">MUT 4182</strain>
    </source>
</reference>
<dbReference type="HOGENOM" id="CLU_1264279_0_0_1"/>
<evidence type="ECO:0000313" key="1">
    <source>
        <dbReference type="EMBL" id="KIO34108.1"/>
    </source>
</evidence>
<feature type="non-terminal residue" evidence="1">
    <location>
        <position position="191"/>
    </location>
</feature>
<dbReference type="STRING" id="1051891.A0A0C3LJ73"/>
<dbReference type="OrthoDB" id="190098at2759"/>
<dbReference type="GO" id="GO:0000149">
    <property type="term" value="F:SNARE binding"/>
    <property type="evidence" value="ECO:0007669"/>
    <property type="project" value="TreeGrafter"/>
</dbReference>
<proteinExistence type="predicted"/>
<dbReference type="PANTHER" id="PTHR21292:SF1">
    <property type="entry name" value="EXOCYST COMPLEX COMPONENT 3"/>
    <property type="match status" value="1"/>
</dbReference>
<dbReference type="EMBL" id="KN822944">
    <property type="protein sequence ID" value="KIO34108.1"/>
    <property type="molecule type" value="Genomic_DNA"/>
</dbReference>
<sequence>MAPVETHAVSRELSEFFQSPDDLLKIAAFRKKLMKEKASIDAKLKSGVKEQLDATRDGLKKLFGTRNNVQVIRDEMATVDTACRSTAKDVKMFDQISRVSLVHRNFAQTDEMVQNLTELYDKLDVISSMLEADRQDVLGPAPNLLTIHHQLTQLEAFRNQMMLQAKSASADDRNTLSRYFQRLNKELAIFE</sequence>
<dbReference type="GO" id="GO:0000145">
    <property type="term" value="C:exocyst"/>
    <property type="evidence" value="ECO:0007669"/>
    <property type="project" value="InterPro"/>
</dbReference>
<dbReference type="Proteomes" id="UP000054248">
    <property type="component" value="Unassembled WGS sequence"/>
</dbReference>
<dbReference type="PANTHER" id="PTHR21292">
    <property type="entry name" value="EXOCYST COMPLEX COMPONENT SEC6-RELATED"/>
    <property type="match status" value="1"/>
</dbReference>
<evidence type="ECO:0000313" key="2">
    <source>
        <dbReference type="Proteomes" id="UP000054248"/>
    </source>
</evidence>
<dbReference type="GO" id="GO:0051601">
    <property type="term" value="P:exocyst localization"/>
    <property type="evidence" value="ECO:0007669"/>
    <property type="project" value="TreeGrafter"/>
</dbReference>